<dbReference type="EMBL" id="AZBU02000001">
    <property type="protein sequence ID" value="TMS33011.1"/>
    <property type="molecule type" value="Genomic_DNA"/>
</dbReference>
<dbReference type="Gene3D" id="2.10.109.10">
    <property type="entry name" value="Umud Fragment, subunit A"/>
    <property type="match status" value="1"/>
</dbReference>
<sequence>MTPAIKVEKVLKRIVGLPVDTIYNDIKGKMEKVPEYCVYVMGDDRQNSEGSHHHEPDLTPLPDRNRGEHSITRNL</sequence>
<evidence type="ECO:0000256" key="1">
    <source>
        <dbReference type="SAM" id="MobiDB-lite"/>
    </source>
</evidence>
<dbReference type="PRINTS" id="PR00727">
    <property type="entry name" value="LEADERPTASE"/>
</dbReference>
<proteinExistence type="predicted"/>
<feature type="region of interest" description="Disordered" evidence="1">
    <location>
        <begin position="44"/>
        <end position="75"/>
    </location>
</feature>
<dbReference type="InterPro" id="IPR000223">
    <property type="entry name" value="Pept_S26A_signal_pept_1"/>
</dbReference>
<dbReference type="AlphaFoldDB" id="A0A4U8UJY0"/>
<comment type="caution">
    <text evidence="2">The sequence shown here is derived from an EMBL/GenBank/DDBJ whole genome shotgun (WGS) entry which is preliminary data.</text>
</comment>
<gene>
    <name evidence="2" type="ORF">L596_000795</name>
</gene>
<evidence type="ECO:0000313" key="3">
    <source>
        <dbReference type="Proteomes" id="UP000298663"/>
    </source>
</evidence>
<accession>A0A4U8UJY0</accession>
<dbReference type="GO" id="GO:0008236">
    <property type="term" value="F:serine-type peptidase activity"/>
    <property type="evidence" value="ECO:0007669"/>
    <property type="project" value="InterPro"/>
</dbReference>
<dbReference type="Proteomes" id="UP000298663">
    <property type="component" value="Chromosome X"/>
</dbReference>
<keyword evidence="3" id="KW-1185">Reference proteome</keyword>
<organism evidence="2 3">
    <name type="scientific">Steinernema carpocapsae</name>
    <name type="common">Entomopathogenic nematode</name>
    <dbReference type="NCBI Taxonomy" id="34508"/>
    <lineage>
        <taxon>Eukaryota</taxon>
        <taxon>Metazoa</taxon>
        <taxon>Ecdysozoa</taxon>
        <taxon>Nematoda</taxon>
        <taxon>Chromadorea</taxon>
        <taxon>Rhabditida</taxon>
        <taxon>Tylenchina</taxon>
        <taxon>Panagrolaimomorpha</taxon>
        <taxon>Strongyloidoidea</taxon>
        <taxon>Steinernematidae</taxon>
        <taxon>Steinernema</taxon>
    </lineage>
</organism>
<dbReference type="OrthoDB" id="308440at2759"/>
<dbReference type="InterPro" id="IPR036286">
    <property type="entry name" value="LexA/Signal_pep-like_sf"/>
</dbReference>
<dbReference type="EMBL" id="CM016762">
    <property type="protein sequence ID" value="TMS33011.1"/>
    <property type="molecule type" value="Genomic_DNA"/>
</dbReference>
<evidence type="ECO:0000313" key="2">
    <source>
        <dbReference type="EMBL" id="TMS33011.1"/>
    </source>
</evidence>
<reference evidence="2 3" key="1">
    <citation type="journal article" date="2015" name="Genome Biol.">
        <title>Comparative genomics of Steinernema reveals deeply conserved gene regulatory networks.</title>
        <authorList>
            <person name="Dillman A.R."/>
            <person name="Macchietto M."/>
            <person name="Porter C.F."/>
            <person name="Rogers A."/>
            <person name="Williams B."/>
            <person name="Antoshechkin I."/>
            <person name="Lee M.M."/>
            <person name="Goodwin Z."/>
            <person name="Lu X."/>
            <person name="Lewis E.E."/>
            <person name="Goodrich-Blair H."/>
            <person name="Stock S.P."/>
            <person name="Adams B.J."/>
            <person name="Sternberg P.W."/>
            <person name="Mortazavi A."/>
        </authorList>
    </citation>
    <scope>NUCLEOTIDE SEQUENCE [LARGE SCALE GENOMIC DNA]</scope>
    <source>
        <strain evidence="2 3">ALL</strain>
    </source>
</reference>
<protein>
    <submittedName>
        <fullName evidence="2">Uncharacterized protein</fullName>
    </submittedName>
</protein>
<reference evidence="2 3" key="2">
    <citation type="journal article" date="2019" name="G3 (Bethesda)">
        <title>Hybrid Assembly of the Genome of the Entomopathogenic Nematode Steinernema carpocapsae Identifies the X-Chromosome.</title>
        <authorList>
            <person name="Serra L."/>
            <person name="Macchietto M."/>
            <person name="Macias-Munoz A."/>
            <person name="McGill C.J."/>
            <person name="Rodriguez I.M."/>
            <person name="Rodriguez B."/>
            <person name="Murad R."/>
            <person name="Mortazavi A."/>
        </authorList>
    </citation>
    <scope>NUCLEOTIDE SEQUENCE [LARGE SCALE GENOMIC DNA]</scope>
    <source>
        <strain evidence="2 3">ALL</strain>
    </source>
</reference>
<name>A0A4U8UJY0_STECR</name>
<dbReference type="SUPFAM" id="SSF51306">
    <property type="entry name" value="LexA/Signal peptidase"/>
    <property type="match status" value="1"/>
</dbReference>
<dbReference type="GO" id="GO:0016020">
    <property type="term" value="C:membrane"/>
    <property type="evidence" value="ECO:0007669"/>
    <property type="project" value="InterPro"/>
</dbReference>
<dbReference type="GO" id="GO:0006508">
    <property type="term" value="P:proteolysis"/>
    <property type="evidence" value="ECO:0007669"/>
    <property type="project" value="InterPro"/>
</dbReference>